<reference evidence="1 2" key="1">
    <citation type="journal article" date="2016" name="Nat. Commun.">
        <title>Extremotolerant tardigrade genome and improved radiotolerance of human cultured cells by tardigrade-unique protein.</title>
        <authorList>
            <person name="Hashimoto T."/>
            <person name="Horikawa D.D."/>
            <person name="Saito Y."/>
            <person name="Kuwahara H."/>
            <person name="Kozuka-Hata H."/>
            <person name="Shin-I T."/>
            <person name="Minakuchi Y."/>
            <person name="Ohishi K."/>
            <person name="Motoyama A."/>
            <person name="Aizu T."/>
            <person name="Enomoto A."/>
            <person name="Kondo K."/>
            <person name="Tanaka S."/>
            <person name="Hara Y."/>
            <person name="Koshikawa S."/>
            <person name="Sagara H."/>
            <person name="Miura T."/>
            <person name="Yokobori S."/>
            <person name="Miyagawa K."/>
            <person name="Suzuki Y."/>
            <person name="Kubo T."/>
            <person name="Oyama M."/>
            <person name="Kohara Y."/>
            <person name="Fujiyama A."/>
            <person name="Arakawa K."/>
            <person name="Katayama T."/>
            <person name="Toyoda A."/>
            <person name="Kunieda T."/>
        </authorList>
    </citation>
    <scope>NUCLEOTIDE SEQUENCE [LARGE SCALE GENOMIC DNA]</scope>
    <source>
        <strain evidence="1 2">YOKOZUNA-1</strain>
    </source>
</reference>
<sequence length="63" mass="7429">MDTIWKIRGEKLKRWRRADFRFETGDEVQSSFRAVQSIWITGTLNGDEEFLDTLWKGPVGLQL</sequence>
<proteinExistence type="predicted"/>
<gene>
    <name evidence="1" type="primary">RvY_06297-1</name>
    <name evidence="1" type="synonym">RvY_06297.1</name>
    <name evidence="1" type="ORF">RvY_06297</name>
</gene>
<dbReference type="EMBL" id="BDGG01000002">
    <property type="protein sequence ID" value="GAU94542.1"/>
    <property type="molecule type" value="Genomic_DNA"/>
</dbReference>
<dbReference type="Proteomes" id="UP000186922">
    <property type="component" value="Unassembled WGS sequence"/>
</dbReference>
<name>A0A1D1V3K1_RAMVA</name>
<organism evidence="1 2">
    <name type="scientific">Ramazzottius varieornatus</name>
    <name type="common">Water bear</name>
    <name type="synonym">Tardigrade</name>
    <dbReference type="NCBI Taxonomy" id="947166"/>
    <lineage>
        <taxon>Eukaryota</taxon>
        <taxon>Metazoa</taxon>
        <taxon>Ecdysozoa</taxon>
        <taxon>Tardigrada</taxon>
        <taxon>Eutardigrada</taxon>
        <taxon>Parachela</taxon>
        <taxon>Hypsibioidea</taxon>
        <taxon>Ramazzottiidae</taxon>
        <taxon>Ramazzottius</taxon>
    </lineage>
</organism>
<comment type="caution">
    <text evidence="1">The sequence shown here is derived from an EMBL/GenBank/DDBJ whole genome shotgun (WGS) entry which is preliminary data.</text>
</comment>
<keyword evidence="2" id="KW-1185">Reference proteome</keyword>
<dbReference type="AlphaFoldDB" id="A0A1D1V3K1"/>
<protein>
    <submittedName>
        <fullName evidence="1">Uncharacterized protein</fullName>
    </submittedName>
</protein>
<evidence type="ECO:0000313" key="2">
    <source>
        <dbReference type="Proteomes" id="UP000186922"/>
    </source>
</evidence>
<evidence type="ECO:0000313" key="1">
    <source>
        <dbReference type="EMBL" id="GAU94542.1"/>
    </source>
</evidence>
<accession>A0A1D1V3K1</accession>